<dbReference type="InterPro" id="IPR009061">
    <property type="entry name" value="DNA-bd_dom_put_sf"/>
</dbReference>
<dbReference type="Proteomes" id="UP000272474">
    <property type="component" value="Unassembled WGS sequence"/>
</dbReference>
<dbReference type="Pfam" id="PF13411">
    <property type="entry name" value="MerR_1"/>
    <property type="match status" value="1"/>
</dbReference>
<evidence type="ECO:0000259" key="1">
    <source>
        <dbReference type="Pfam" id="PF13411"/>
    </source>
</evidence>
<protein>
    <submittedName>
        <fullName evidence="2">MerR family transcriptional regulator</fullName>
    </submittedName>
</protein>
<organism evidence="2 3">
    <name type="scientific">Streptomyces hoynatensis</name>
    <dbReference type="NCBI Taxonomy" id="1141874"/>
    <lineage>
        <taxon>Bacteria</taxon>
        <taxon>Bacillati</taxon>
        <taxon>Actinomycetota</taxon>
        <taxon>Actinomycetes</taxon>
        <taxon>Kitasatosporales</taxon>
        <taxon>Streptomycetaceae</taxon>
        <taxon>Streptomyces</taxon>
    </lineage>
</organism>
<comment type="caution">
    <text evidence="2">The sequence shown here is derived from an EMBL/GenBank/DDBJ whole genome shotgun (WGS) entry which is preliminary data.</text>
</comment>
<dbReference type="RefSeq" id="WP_120675088.1">
    <property type="nucleotide sequence ID" value="NZ_RBAL01000001.1"/>
</dbReference>
<sequence length="79" mass="9445">MSEDVRRDPREEPWEPGELWSYKEIAAHIGVQPATVRSYRKLGHLPPPDAVRDGRPYWRQETVRRWVANRPGRRRGRRT</sequence>
<keyword evidence="3" id="KW-1185">Reference proteome</keyword>
<dbReference type="AlphaFoldDB" id="A0A3A9ZFK4"/>
<dbReference type="OrthoDB" id="5198511at2"/>
<dbReference type="GO" id="GO:0003677">
    <property type="term" value="F:DNA binding"/>
    <property type="evidence" value="ECO:0007669"/>
    <property type="project" value="InterPro"/>
</dbReference>
<dbReference type="Gene3D" id="1.10.1660.10">
    <property type="match status" value="1"/>
</dbReference>
<dbReference type="InterPro" id="IPR000551">
    <property type="entry name" value="MerR-type_HTH_dom"/>
</dbReference>
<name>A0A3A9ZFK4_9ACTN</name>
<evidence type="ECO:0000313" key="3">
    <source>
        <dbReference type="Proteomes" id="UP000272474"/>
    </source>
</evidence>
<dbReference type="EMBL" id="RBAL01000001">
    <property type="protein sequence ID" value="RKN47181.1"/>
    <property type="molecule type" value="Genomic_DNA"/>
</dbReference>
<reference evidence="2 3" key="1">
    <citation type="journal article" date="2014" name="Int. J. Syst. Evol. Microbiol.">
        <title>Streptomyces hoynatensis sp. nov., isolated from deep marine sediment.</title>
        <authorList>
            <person name="Veyisoglu A."/>
            <person name="Sahin N."/>
        </authorList>
    </citation>
    <scope>NUCLEOTIDE SEQUENCE [LARGE SCALE GENOMIC DNA]</scope>
    <source>
        <strain evidence="2 3">KCTC 29097</strain>
    </source>
</reference>
<dbReference type="GO" id="GO:0006355">
    <property type="term" value="P:regulation of DNA-templated transcription"/>
    <property type="evidence" value="ECO:0007669"/>
    <property type="project" value="InterPro"/>
</dbReference>
<gene>
    <name evidence="2" type="ORF">D7294_03150</name>
</gene>
<dbReference type="SUPFAM" id="SSF46955">
    <property type="entry name" value="Putative DNA-binding domain"/>
    <property type="match status" value="1"/>
</dbReference>
<accession>A0A3A9ZFK4</accession>
<feature type="domain" description="HTH merR-type" evidence="1">
    <location>
        <begin position="23"/>
        <end position="65"/>
    </location>
</feature>
<evidence type="ECO:0000313" key="2">
    <source>
        <dbReference type="EMBL" id="RKN47181.1"/>
    </source>
</evidence>
<proteinExistence type="predicted"/>